<gene>
    <name evidence="16" type="ORF">INT43_006320</name>
</gene>
<reference evidence="16" key="1">
    <citation type="submission" date="2020-12" db="EMBL/GenBank/DDBJ databases">
        <title>Metabolic potential, ecology and presence of endohyphal bacteria is reflected in genomic diversity of Mucoromycotina.</title>
        <authorList>
            <person name="Muszewska A."/>
            <person name="Okrasinska A."/>
            <person name="Steczkiewicz K."/>
            <person name="Drgas O."/>
            <person name="Orlowska M."/>
            <person name="Perlinska-Lenart U."/>
            <person name="Aleksandrzak-Piekarczyk T."/>
            <person name="Szatraj K."/>
            <person name="Zielenkiewicz U."/>
            <person name="Pilsyk S."/>
            <person name="Malc E."/>
            <person name="Mieczkowski P."/>
            <person name="Kruszewska J.S."/>
            <person name="Biernat P."/>
            <person name="Pawlowska J."/>
        </authorList>
    </citation>
    <scope>NUCLEOTIDE SEQUENCE</scope>
    <source>
        <strain evidence="16">WA0000067209</strain>
    </source>
</reference>
<evidence type="ECO:0000256" key="6">
    <source>
        <dbReference type="ARBA" id="ARBA00022676"/>
    </source>
</evidence>
<feature type="transmembrane region" description="Helical" evidence="15">
    <location>
        <begin position="137"/>
        <end position="158"/>
    </location>
</feature>
<organism evidence="16 17">
    <name type="scientific">Mortierella isabellina</name>
    <name type="common">Filamentous fungus</name>
    <name type="synonym">Umbelopsis isabellina</name>
    <dbReference type="NCBI Taxonomy" id="91625"/>
    <lineage>
        <taxon>Eukaryota</taxon>
        <taxon>Fungi</taxon>
        <taxon>Fungi incertae sedis</taxon>
        <taxon>Mucoromycota</taxon>
        <taxon>Mucoromycotina</taxon>
        <taxon>Umbelopsidomycetes</taxon>
        <taxon>Umbelopsidales</taxon>
        <taxon>Umbelopsidaceae</taxon>
        <taxon>Umbelopsis</taxon>
    </lineage>
</organism>
<comment type="catalytic activity">
    <reaction evidence="14">
        <text>an alpha-D-Glc-(1-&gt;3)-alpha-D-Glc-(1-&gt;3)-alpha-D-Man-(1-&gt;2)-alpha-D-Man-(1-&gt;2)-alpha-D-Man-(1-&gt;3)-[alpha-D-Man-(1-&gt;2)-alpha-D-Man-(1-&gt;3)-[alpha-D-Man-(1-&gt;2)-alpha-D-Man-(1-&gt;6)]-alpha-D-Man-(1-&gt;6)]-beta-D-Man-(1-&gt;4)-beta-D-GlcNAc-(1-&gt;4)-alpha-D-GlcNAc-diphospho-di-trans,poly-cis-dolichol + a di-trans,poly-cis-dolichyl beta-D-glucosyl phosphate = a alpha-D-Glc-(1-&gt;2)-alpha-D-Glc-(1-&gt;3)-alpha-D-Glc-(1-&gt;3)-alpha-D-Man-(1-&gt;2)-alpha-D-Man-(1-&gt;2)-alpha-D-Man-(1-&gt;3)-[alpha-D-Man-(1-&gt;2)-alpha-D-Man-(1-&gt;3)-[alpha-D-Man-(1-&gt;2)-alpha-D-Man-(1-&gt;6)]-alpha-D-Man-(1-&gt;6)]-beta-D-Man-(1-&gt;4)-beta-D-GlcNAc-(1-&gt;4)-alpha-D-GlcNAc-diphospho-di-trans,poly-cis-dolichol + a di-trans,poly-cis-dolichyl phosphate + H(+)</text>
        <dbReference type="Rhea" id="RHEA:29543"/>
        <dbReference type="Rhea" id="RHEA-COMP:19498"/>
        <dbReference type="Rhea" id="RHEA-COMP:19502"/>
        <dbReference type="Rhea" id="RHEA-COMP:19512"/>
        <dbReference type="Rhea" id="RHEA-COMP:19522"/>
        <dbReference type="ChEBI" id="CHEBI:15378"/>
        <dbReference type="ChEBI" id="CHEBI:57525"/>
        <dbReference type="ChEBI" id="CHEBI:57683"/>
        <dbReference type="ChEBI" id="CHEBI:132522"/>
        <dbReference type="ChEBI" id="CHEBI:132523"/>
        <dbReference type="EC" id="2.4.1.256"/>
    </reaction>
    <physiologicalReaction direction="left-to-right" evidence="14">
        <dbReference type="Rhea" id="RHEA:29544"/>
    </physiologicalReaction>
</comment>
<dbReference type="AlphaFoldDB" id="A0A8H7Q0Z4"/>
<evidence type="ECO:0000256" key="14">
    <source>
        <dbReference type="ARBA" id="ARBA00048064"/>
    </source>
</evidence>
<evidence type="ECO:0000256" key="7">
    <source>
        <dbReference type="ARBA" id="ARBA00022679"/>
    </source>
</evidence>
<evidence type="ECO:0000256" key="2">
    <source>
        <dbReference type="ARBA" id="ARBA00004922"/>
    </source>
</evidence>
<evidence type="ECO:0000256" key="10">
    <source>
        <dbReference type="ARBA" id="ARBA00022989"/>
    </source>
</evidence>
<keyword evidence="7" id="KW-0808">Transferase</keyword>
<accession>A0A8H7Q0Z4</accession>
<dbReference type="InterPro" id="IPR016900">
    <property type="entry name" value="Alg10"/>
</dbReference>
<keyword evidence="8 15" id="KW-0812">Transmembrane</keyword>
<keyword evidence="17" id="KW-1185">Reference proteome</keyword>
<evidence type="ECO:0000256" key="8">
    <source>
        <dbReference type="ARBA" id="ARBA00022692"/>
    </source>
</evidence>
<dbReference type="EMBL" id="JAEPQZ010000003">
    <property type="protein sequence ID" value="KAG2183315.1"/>
    <property type="molecule type" value="Genomic_DNA"/>
</dbReference>
<dbReference type="PANTHER" id="PTHR12989">
    <property type="entry name" value="ALPHA-1,2-GLUCOSYLTRANSFERASE ALG10"/>
    <property type="match status" value="1"/>
</dbReference>
<evidence type="ECO:0000256" key="13">
    <source>
        <dbReference type="ARBA" id="ARBA00044727"/>
    </source>
</evidence>
<evidence type="ECO:0000313" key="17">
    <source>
        <dbReference type="Proteomes" id="UP000654370"/>
    </source>
</evidence>
<evidence type="ECO:0000256" key="4">
    <source>
        <dbReference type="ARBA" id="ARBA00011967"/>
    </source>
</evidence>
<feature type="transmembrane region" description="Helical" evidence="15">
    <location>
        <begin position="293"/>
        <end position="310"/>
    </location>
</feature>
<comment type="pathway">
    <text evidence="2">Protein modification; protein glycosylation.</text>
</comment>
<evidence type="ECO:0000313" key="16">
    <source>
        <dbReference type="EMBL" id="KAG2183315.1"/>
    </source>
</evidence>
<protein>
    <recommendedName>
        <fullName evidence="5">Dol-P-Glc:Glc(2)Man(9)GlcNAc(2)-PP-Dol alpha-1,2-glucosyltransferase</fullName>
        <ecNumber evidence="4">2.4.1.256</ecNumber>
    </recommendedName>
    <alternativeName>
        <fullName evidence="12">Asparagine-linked glycosylation protein 10</fullName>
    </alternativeName>
</protein>
<feature type="transmembrane region" description="Helical" evidence="15">
    <location>
        <begin position="330"/>
        <end position="350"/>
    </location>
</feature>
<keyword evidence="9" id="KW-0256">Endoplasmic reticulum</keyword>
<name>A0A8H7Q0Z4_MORIS</name>
<evidence type="ECO:0000256" key="5">
    <source>
        <dbReference type="ARBA" id="ARBA00018512"/>
    </source>
</evidence>
<evidence type="ECO:0000256" key="15">
    <source>
        <dbReference type="SAM" id="Phobius"/>
    </source>
</evidence>
<comment type="function">
    <text evidence="13">Dol-P-Glc:Glc(2)Man(9)GlcNAc(2)-PP-Dol alpha-1,2-glucosyltransferase that operates in the biosynthetic pathway of dolichol-linked oligosaccharides, the glycan precursors employed in protein asparagine (N)-glycosylation. The assembly of dolichol-linked oligosaccharides begins on the cytosolic side of the endoplasmic reticulum membrane and finishes in its lumen. The sequential addition of sugars to dolichol pyrophosphate produces dolichol-linked oligosaccharides containing fourteen sugars, including two GlcNAcs, nine mannoses and three glucoses. Once assembled, the oligosaccharide is transferred from the lipid to nascent proteins by oligosaccharyltransferases. In the lumen of the endoplasmic reticulum, adds the third and last glucose residue from dolichyl phosphate glucose (Dol-P-Glc) onto the lipid-linked oligosaccharide intermediate Glc(2)Man(9)GlcNAc(2)-PP-Dol to produce Glc(3)Man(9)GlcNAc(2)-PP-Dol.</text>
</comment>
<feature type="transmembrane region" description="Helical" evidence="15">
    <location>
        <begin position="170"/>
        <end position="192"/>
    </location>
</feature>
<dbReference type="Proteomes" id="UP000654370">
    <property type="component" value="Unassembled WGS sequence"/>
</dbReference>
<comment type="caution">
    <text evidence="16">The sequence shown here is derived from an EMBL/GenBank/DDBJ whole genome shotgun (WGS) entry which is preliminary data.</text>
</comment>
<dbReference type="EC" id="2.4.1.256" evidence="4"/>
<dbReference type="GO" id="GO:0005789">
    <property type="term" value="C:endoplasmic reticulum membrane"/>
    <property type="evidence" value="ECO:0007669"/>
    <property type="project" value="UniProtKB-SubCell"/>
</dbReference>
<feature type="non-terminal residue" evidence="16">
    <location>
        <position position="1"/>
    </location>
</feature>
<evidence type="ECO:0000256" key="11">
    <source>
        <dbReference type="ARBA" id="ARBA00023136"/>
    </source>
</evidence>
<feature type="transmembrane region" description="Helical" evidence="15">
    <location>
        <begin position="212"/>
        <end position="235"/>
    </location>
</feature>
<keyword evidence="6" id="KW-0328">Glycosyltransferase</keyword>
<sequence length="387" mass="42917">MGRLISATGFCLPTGRLPMTRQNAFRDTLTLPLLIYSHPSLQSLFLRDRSAIMDRMQGHAITAAYAAALVGVAFKVNAIVKDPYMDEIFHVPQAQRYCKGDFWTWDPMITTPPGLYLASSSIAIVAQWIKQDLCTTAILRATNIAFSTGILVVVAKLLHVLHPGTDKSTINLYALALACFPVSMFYTFVYYTDSGSTFFVLLSYLLSKQRKYMLSGLVALISLSFRQTNIIWLVFTMGNSVIDLLSVESKKTKSTALFNPKAAELSSLSQCLQSASSLLTNAIFNLHKLIPQLATYIISICSFLAFLYWNKGIVLGDHSAHVAGLHLPQLFYFIAFLTFFTLPLTVGVCVQNQIKSLFHLLMILLMRLSLITSAGVGLTMLALIHKF</sequence>
<dbReference type="PIRSF" id="PIRSF028810">
    <property type="entry name" value="Alpha1_2_glucosyltferase_Alg10"/>
    <property type="match status" value="1"/>
</dbReference>
<keyword evidence="11 15" id="KW-0472">Membrane</keyword>
<keyword evidence="10 15" id="KW-1133">Transmembrane helix</keyword>
<comment type="subcellular location">
    <subcellularLocation>
        <location evidence="1">Endoplasmic reticulum membrane</location>
        <topology evidence="1">Multi-pass membrane protein</topology>
    </subcellularLocation>
</comment>
<evidence type="ECO:0000256" key="3">
    <source>
        <dbReference type="ARBA" id="ARBA00010600"/>
    </source>
</evidence>
<feature type="transmembrane region" description="Helical" evidence="15">
    <location>
        <begin position="357"/>
        <end position="384"/>
    </location>
</feature>
<evidence type="ECO:0000256" key="1">
    <source>
        <dbReference type="ARBA" id="ARBA00004477"/>
    </source>
</evidence>
<dbReference type="Pfam" id="PF04922">
    <property type="entry name" value="DIE2_ALG10"/>
    <property type="match status" value="1"/>
</dbReference>
<dbReference type="GO" id="GO:0006488">
    <property type="term" value="P:dolichol-linked oligosaccharide biosynthetic process"/>
    <property type="evidence" value="ECO:0007669"/>
    <property type="project" value="InterPro"/>
</dbReference>
<dbReference type="PANTHER" id="PTHR12989:SF10">
    <property type="entry name" value="DOL-P-GLC:GLC(2)MAN(9)GLCNAC(2)-PP-DOL ALPHA-1,2-GLUCOSYLTRANSFERASE-RELATED"/>
    <property type="match status" value="1"/>
</dbReference>
<evidence type="ECO:0000256" key="9">
    <source>
        <dbReference type="ARBA" id="ARBA00022824"/>
    </source>
</evidence>
<proteinExistence type="inferred from homology"/>
<dbReference type="OrthoDB" id="4769at2759"/>
<comment type="similarity">
    <text evidence="3">Belongs to the ALG10 glucosyltransferase family.</text>
</comment>
<dbReference type="GO" id="GO:0106073">
    <property type="term" value="F:dolichyl pyrophosphate Glc2Man9GlcNAc2 alpha-1,2-glucosyltransferase activity"/>
    <property type="evidence" value="ECO:0007669"/>
    <property type="project" value="UniProtKB-EC"/>
</dbReference>
<evidence type="ECO:0000256" key="12">
    <source>
        <dbReference type="ARBA" id="ARBA00032069"/>
    </source>
</evidence>